<dbReference type="Proteomes" id="UP001301140">
    <property type="component" value="Unassembled WGS sequence"/>
</dbReference>
<dbReference type="Gene3D" id="3.20.20.370">
    <property type="entry name" value="Glycoside hydrolase/deacetylase"/>
    <property type="match status" value="1"/>
</dbReference>
<dbReference type="EMBL" id="JARGEQ010000126">
    <property type="protein sequence ID" value="MDF1587196.1"/>
    <property type="molecule type" value="Genomic_DNA"/>
</dbReference>
<dbReference type="Pfam" id="PF04748">
    <property type="entry name" value="Polysacc_deac_2"/>
    <property type="match status" value="1"/>
</dbReference>
<organism evidence="2 3">
    <name type="scientific">Marinimicrococcus flavescens</name>
    <dbReference type="NCBI Taxonomy" id="3031815"/>
    <lineage>
        <taxon>Bacteria</taxon>
        <taxon>Pseudomonadati</taxon>
        <taxon>Pseudomonadota</taxon>
        <taxon>Alphaproteobacteria</taxon>
        <taxon>Geminicoccales</taxon>
        <taxon>Geminicoccaceae</taxon>
        <taxon>Marinimicrococcus</taxon>
    </lineage>
</organism>
<dbReference type="GO" id="GO:0005975">
    <property type="term" value="P:carbohydrate metabolic process"/>
    <property type="evidence" value="ECO:0007669"/>
    <property type="project" value="InterPro"/>
</dbReference>
<dbReference type="AlphaFoldDB" id="A0AAP3XSH9"/>
<keyword evidence="3" id="KW-1185">Reference proteome</keyword>
<reference evidence="2 3" key="1">
    <citation type="submission" date="2023-03" db="EMBL/GenBank/DDBJ databases">
        <title>YIM 152171 draft genome.</title>
        <authorList>
            <person name="Yang Z."/>
        </authorList>
    </citation>
    <scope>NUCLEOTIDE SEQUENCE [LARGE SCALE GENOMIC DNA]</scope>
    <source>
        <strain evidence="2 3">YIM 152171</strain>
    </source>
</reference>
<comment type="caution">
    <text evidence="2">The sequence shown here is derived from an EMBL/GenBank/DDBJ whole genome shotgun (WGS) entry which is preliminary data.</text>
</comment>
<sequence length="418" mass="44412">MARKKVAAKPTARRTAKRPARAPARRRHHRRGSWWQRLTRLTGSVPFGLRDISLVALAGLVLVLWLDRGERRPAAPAPRASYTAPMPAAPAARPTAPSPERIAVLQRDEREAPPLPAPVRPAPQAIAPAEPPPSIPPAAAGSVQTAGLPTLPAPAAIPRLPAARPEGPALRPAVPPAPASAAVAIIIDDVGVAQGWARRAVRLPAPVTLAFLPYADHLPELTAEARANGHEIFLHLAMEPQGNADPGPNALLASLGEEELRRRITWAIGRVPDAVGANNHMGSRLTAEAAPMRVVMDELRRAKLLFVDSMTTPASVAGATAAVFGIPHTNRDVFLDNEAEAGAISAQLARAERLARRNGTAVAIGHPYPATMKVLESWLPEARRRGIRLVSASEMIEIRRCGDGAAGCLLNARAEARR</sequence>
<dbReference type="SUPFAM" id="SSF88713">
    <property type="entry name" value="Glycoside hydrolase/deacetylase"/>
    <property type="match status" value="1"/>
</dbReference>
<evidence type="ECO:0000256" key="1">
    <source>
        <dbReference type="SAM" id="MobiDB-lite"/>
    </source>
</evidence>
<dbReference type="CDD" id="cd10936">
    <property type="entry name" value="CE4_DAC2"/>
    <property type="match status" value="1"/>
</dbReference>
<name>A0AAP3XSH9_9PROT</name>
<feature type="region of interest" description="Disordered" evidence="1">
    <location>
        <begin position="1"/>
        <end position="31"/>
    </location>
</feature>
<dbReference type="RefSeq" id="WP_327789615.1">
    <property type="nucleotide sequence ID" value="NZ_JARGEQ010000126.1"/>
</dbReference>
<evidence type="ECO:0000313" key="3">
    <source>
        <dbReference type="Proteomes" id="UP001301140"/>
    </source>
</evidence>
<dbReference type="InterPro" id="IPR011330">
    <property type="entry name" value="Glyco_hydro/deAcase_b/a-brl"/>
</dbReference>
<feature type="region of interest" description="Disordered" evidence="1">
    <location>
        <begin position="112"/>
        <end position="174"/>
    </location>
</feature>
<feature type="compositionally biased region" description="Low complexity" evidence="1">
    <location>
        <begin position="137"/>
        <end position="165"/>
    </location>
</feature>
<dbReference type="InterPro" id="IPR006837">
    <property type="entry name" value="Divergent_DAC"/>
</dbReference>
<feature type="compositionally biased region" description="Low complexity" evidence="1">
    <location>
        <begin position="77"/>
        <end position="97"/>
    </location>
</feature>
<protein>
    <submittedName>
        <fullName evidence="2">Divergent polysaccharide deacetylase family protein</fullName>
    </submittedName>
</protein>
<accession>A0AAP3XSH9</accession>
<dbReference type="PANTHER" id="PTHR30105">
    <property type="entry name" value="UNCHARACTERIZED YIBQ-RELATED"/>
    <property type="match status" value="1"/>
</dbReference>
<feature type="region of interest" description="Disordered" evidence="1">
    <location>
        <begin position="73"/>
        <end position="97"/>
    </location>
</feature>
<gene>
    <name evidence="2" type="ORF">PZ740_12485</name>
</gene>
<proteinExistence type="predicted"/>
<evidence type="ECO:0000313" key="2">
    <source>
        <dbReference type="EMBL" id="MDF1587196.1"/>
    </source>
</evidence>
<dbReference type="PANTHER" id="PTHR30105:SF2">
    <property type="entry name" value="DIVERGENT POLYSACCHARIDE DEACETYLASE SUPERFAMILY"/>
    <property type="match status" value="1"/>
</dbReference>